<dbReference type="AlphaFoldDB" id="A0A7L7S112"/>
<evidence type="ECO:0000256" key="15">
    <source>
        <dbReference type="ARBA" id="ARBA00023136"/>
    </source>
</evidence>
<accession>A0A7L7S112</accession>
<evidence type="ECO:0000256" key="7">
    <source>
        <dbReference type="ARBA" id="ARBA00022660"/>
    </source>
</evidence>
<evidence type="ECO:0000256" key="8">
    <source>
        <dbReference type="ARBA" id="ARBA00022692"/>
    </source>
</evidence>
<evidence type="ECO:0000256" key="3">
    <source>
        <dbReference type="ARBA" id="ARBA00010519"/>
    </source>
</evidence>
<keyword evidence="6 17" id="KW-0813">Transport</keyword>
<dbReference type="GO" id="GO:0016651">
    <property type="term" value="F:oxidoreductase activity, acting on NAD(P)H"/>
    <property type="evidence" value="ECO:0007669"/>
    <property type="project" value="InterPro"/>
</dbReference>
<evidence type="ECO:0000256" key="5">
    <source>
        <dbReference type="ARBA" id="ARBA00016612"/>
    </source>
</evidence>
<geneLocation type="mitochondrion" evidence="18"/>
<dbReference type="InterPro" id="IPR039428">
    <property type="entry name" value="NUOK/Mnh_C1-like"/>
</dbReference>
<gene>
    <name evidence="18" type="primary">ND4L</name>
</gene>
<comment type="similarity">
    <text evidence="3 17">Belongs to the complex I subunit 4L family.</text>
</comment>
<dbReference type="EMBL" id="MT862405">
    <property type="protein sequence ID" value="QNV11831.1"/>
    <property type="molecule type" value="Genomic_DNA"/>
</dbReference>
<keyword evidence="9 17" id="KW-1278">Translocase</keyword>
<evidence type="ECO:0000256" key="17">
    <source>
        <dbReference type="RuleBase" id="RU004419"/>
    </source>
</evidence>
<evidence type="ECO:0000256" key="10">
    <source>
        <dbReference type="ARBA" id="ARBA00022982"/>
    </source>
</evidence>
<evidence type="ECO:0000256" key="12">
    <source>
        <dbReference type="ARBA" id="ARBA00023027"/>
    </source>
</evidence>
<dbReference type="EC" id="7.1.1.2" evidence="4 17"/>
<comment type="function">
    <text evidence="17">Core subunit of the mitochondrial membrane respiratory chain NADH dehydrogenase (Complex I) which catalyzes electron transfer from NADH through the respiratory chain, using ubiquinone as an electron acceptor.</text>
</comment>
<keyword evidence="17" id="KW-0999">Mitochondrion inner membrane</keyword>
<dbReference type="Pfam" id="PF00420">
    <property type="entry name" value="Oxidored_q2"/>
    <property type="match status" value="1"/>
</dbReference>
<evidence type="ECO:0000256" key="4">
    <source>
        <dbReference type="ARBA" id="ARBA00012944"/>
    </source>
</evidence>
<evidence type="ECO:0000313" key="18">
    <source>
        <dbReference type="EMBL" id="QNV11831.1"/>
    </source>
</evidence>
<evidence type="ECO:0000256" key="6">
    <source>
        <dbReference type="ARBA" id="ARBA00022448"/>
    </source>
</evidence>
<keyword evidence="15 17" id="KW-0472">Membrane</keyword>
<keyword evidence="13 17" id="KW-0830">Ubiquinone</keyword>
<dbReference type="GO" id="GO:0042773">
    <property type="term" value="P:ATP synthesis coupled electron transport"/>
    <property type="evidence" value="ECO:0007669"/>
    <property type="project" value="UniProtKB-UniRule"/>
</dbReference>
<dbReference type="PANTHER" id="PTHR11434">
    <property type="entry name" value="NADH-UBIQUINONE OXIDOREDUCTASE SUBUNIT ND4L"/>
    <property type="match status" value="1"/>
</dbReference>
<dbReference type="PANTHER" id="PTHR11434:SF0">
    <property type="entry name" value="NADH-UBIQUINONE OXIDOREDUCTASE CHAIN 4L"/>
    <property type="match status" value="1"/>
</dbReference>
<comment type="function">
    <text evidence="1">Core subunit of the mitochondrial membrane respiratory chain NADH dehydrogenase (Complex I) that is believed to belong to the minimal assembly required for catalysis. Complex I functions in the transfer of electrons from NADH to the respiratory chain. The immediate electron acceptor for the enzyme is believed to be ubiquinone.</text>
</comment>
<feature type="transmembrane region" description="Helical" evidence="17">
    <location>
        <begin position="44"/>
        <end position="67"/>
    </location>
</feature>
<evidence type="ECO:0000256" key="11">
    <source>
        <dbReference type="ARBA" id="ARBA00022989"/>
    </source>
</evidence>
<feature type="transmembrane region" description="Helical" evidence="17">
    <location>
        <begin position="73"/>
        <end position="97"/>
    </location>
</feature>
<keyword evidence="10 17" id="KW-0249">Electron transport</keyword>
<feature type="transmembrane region" description="Helical" evidence="17">
    <location>
        <begin position="17"/>
        <end position="37"/>
    </location>
</feature>
<evidence type="ECO:0000256" key="14">
    <source>
        <dbReference type="ARBA" id="ARBA00023128"/>
    </source>
</evidence>
<dbReference type="InterPro" id="IPR001133">
    <property type="entry name" value="NADH_UbQ_OxRdtase_chain4L/K"/>
</dbReference>
<comment type="catalytic activity">
    <reaction evidence="16 17">
        <text>a ubiquinone + NADH + 5 H(+)(in) = a ubiquinol + NAD(+) + 4 H(+)(out)</text>
        <dbReference type="Rhea" id="RHEA:29091"/>
        <dbReference type="Rhea" id="RHEA-COMP:9565"/>
        <dbReference type="Rhea" id="RHEA-COMP:9566"/>
        <dbReference type="ChEBI" id="CHEBI:15378"/>
        <dbReference type="ChEBI" id="CHEBI:16389"/>
        <dbReference type="ChEBI" id="CHEBI:17976"/>
        <dbReference type="ChEBI" id="CHEBI:57540"/>
        <dbReference type="ChEBI" id="CHEBI:57945"/>
        <dbReference type="EC" id="7.1.1.2"/>
    </reaction>
</comment>
<keyword evidence="7 17" id="KW-0679">Respiratory chain</keyword>
<dbReference type="GO" id="GO:0005743">
    <property type="term" value="C:mitochondrial inner membrane"/>
    <property type="evidence" value="ECO:0007669"/>
    <property type="project" value="UniProtKB-SubCell"/>
</dbReference>
<evidence type="ECO:0000256" key="1">
    <source>
        <dbReference type="ARBA" id="ARBA00003257"/>
    </source>
</evidence>
<keyword evidence="11 17" id="KW-1133">Transmembrane helix</keyword>
<reference evidence="18" key="1">
    <citation type="submission" date="2020-08" db="EMBL/GenBank/DDBJ databases">
        <title>DNAmark Project.</title>
        <authorList>
            <person name="Leerhoei F."/>
        </authorList>
    </citation>
    <scope>NUCLEOTIDE SEQUENCE</scope>
    <source>
        <strain evidence="18">DM80</strain>
    </source>
</reference>
<evidence type="ECO:0000256" key="13">
    <source>
        <dbReference type="ARBA" id="ARBA00023075"/>
    </source>
</evidence>
<proteinExistence type="inferred from homology"/>
<evidence type="ECO:0000256" key="9">
    <source>
        <dbReference type="ARBA" id="ARBA00022967"/>
    </source>
</evidence>
<keyword evidence="8 17" id="KW-0812">Transmembrane</keyword>
<keyword evidence="14 17" id="KW-0496">Mitochondrion</keyword>
<protein>
    <recommendedName>
        <fullName evidence="5 17">NADH-ubiquinone oxidoreductase chain 4L</fullName>
        <ecNumber evidence="4 17">7.1.1.2</ecNumber>
    </recommendedName>
</protein>
<dbReference type="GO" id="GO:0030964">
    <property type="term" value="C:NADH dehydrogenase complex"/>
    <property type="evidence" value="ECO:0007669"/>
    <property type="project" value="TreeGrafter"/>
</dbReference>
<organism evidence="18">
    <name type="scientific">Sinodendron cylindricum</name>
    <dbReference type="NCBI Taxonomy" id="618634"/>
    <lineage>
        <taxon>Eukaryota</taxon>
        <taxon>Metazoa</taxon>
        <taxon>Ecdysozoa</taxon>
        <taxon>Arthropoda</taxon>
        <taxon>Hexapoda</taxon>
        <taxon>Insecta</taxon>
        <taxon>Pterygota</taxon>
        <taxon>Neoptera</taxon>
        <taxon>Endopterygota</taxon>
        <taxon>Coleoptera</taxon>
        <taxon>Polyphaga</taxon>
        <taxon>Scarabaeiformia</taxon>
        <taxon>Lucanidae</taxon>
        <taxon>Syndesinae</taxon>
        <taxon>Sinodendron</taxon>
    </lineage>
</organism>
<dbReference type="GO" id="GO:0008137">
    <property type="term" value="F:NADH dehydrogenase (ubiquinone) activity"/>
    <property type="evidence" value="ECO:0007669"/>
    <property type="project" value="UniProtKB-EC"/>
</dbReference>
<evidence type="ECO:0000256" key="2">
    <source>
        <dbReference type="ARBA" id="ARBA00004225"/>
    </source>
</evidence>
<name>A0A7L7S112_9SCAR</name>
<sequence>MLFLTYKTSILFKLLKLIINFSIYFSVMMFFSGLFSFCLKRKHLLTMLLSLEFIVLSLYFNLYIYLSMMDFEYFFGMIFLTLSVCEGALGLSLLISLMRTHGSDYFQTFNILW</sequence>
<evidence type="ECO:0000256" key="16">
    <source>
        <dbReference type="ARBA" id="ARBA00049551"/>
    </source>
</evidence>
<keyword evidence="12 17" id="KW-0520">NAD</keyword>
<comment type="subcellular location">
    <subcellularLocation>
        <location evidence="17">Mitochondrion inner membrane</location>
        <topology evidence="17">Multi-pass membrane protein</topology>
    </subcellularLocation>
    <subcellularLocation>
        <location evidence="2">Mitochondrion membrane</location>
        <topology evidence="2">Multi-pass membrane protein</topology>
    </subcellularLocation>
</comment>
<dbReference type="Gene3D" id="1.10.287.3510">
    <property type="match status" value="1"/>
</dbReference>